<feature type="region of interest" description="Disordered" evidence="1">
    <location>
        <begin position="1348"/>
        <end position="1391"/>
    </location>
</feature>
<comment type="caution">
    <text evidence="2">The sequence shown here is derived from an EMBL/GenBank/DDBJ whole genome shotgun (WGS) entry which is preliminary data.</text>
</comment>
<evidence type="ECO:0000313" key="3">
    <source>
        <dbReference type="Proteomes" id="UP000078113"/>
    </source>
</evidence>
<feature type="compositionally biased region" description="Low complexity" evidence="1">
    <location>
        <begin position="973"/>
        <end position="987"/>
    </location>
</feature>
<dbReference type="Proteomes" id="UP000078113">
    <property type="component" value="Unassembled WGS sequence"/>
</dbReference>
<feature type="region of interest" description="Disordered" evidence="1">
    <location>
        <begin position="640"/>
        <end position="1041"/>
    </location>
</feature>
<feature type="compositionally biased region" description="Basic residues" evidence="1">
    <location>
        <begin position="794"/>
        <end position="805"/>
    </location>
</feature>
<feature type="compositionally biased region" description="Polar residues" evidence="1">
    <location>
        <begin position="482"/>
        <end position="504"/>
    </location>
</feature>
<feature type="compositionally biased region" description="Polar residues" evidence="1">
    <location>
        <begin position="988"/>
        <end position="998"/>
    </location>
</feature>
<evidence type="ECO:0000256" key="1">
    <source>
        <dbReference type="SAM" id="MobiDB-lite"/>
    </source>
</evidence>
<evidence type="ECO:0000313" key="2">
    <source>
        <dbReference type="EMBL" id="KAE8269685.1"/>
    </source>
</evidence>
<dbReference type="Gene3D" id="2.60.40.640">
    <property type="match status" value="1"/>
</dbReference>
<feature type="compositionally biased region" description="Polar residues" evidence="1">
    <location>
        <begin position="748"/>
        <end position="788"/>
    </location>
</feature>
<feature type="compositionally biased region" description="Basic and acidic residues" evidence="1">
    <location>
        <begin position="924"/>
        <end position="935"/>
    </location>
</feature>
<feature type="compositionally biased region" description="Polar residues" evidence="1">
    <location>
        <begin position="458"/>
        <end position="469"/>
    </location>
</feature>
<feature type="compositionally biased region" description="Low complexity" evidence="1">
    <location>
        <begin position="677"/>
        <end position="694"/>
    </location>
</feature>
<dbReference type="EMBL" id="LWDG02000082">
    <property type="protein sequence ID" value="KAE8269685.1"/>
    <property type="molecule type" value="Genomic_DNA"/>
</dbReference>
<feature type="compositionally biased region" description="Low complexity" evidence="1">
    <location>
        <begin position="710"/>
        <end position="726"/>
    </location>
</feature>
<feature type="region of interest" description="Disordered" evidence="1">
    <location>
        <begin position="1301"/>
        <end position="1336"/>
    </location>
</feature>
<sequence length="1438" mass="150061">MVGLGNLLAQPCSLCVHFASQDVLVYPAPHEDLPSDPNQQAPPPGPDTTLSGVVEVFSPTDRTISAIRIVLRNAQTLAIPDVSPPSGGGPVATLRYEEASTFSRTIEITAEHHGSNSHNAKQLSRSSKASAAAAASSAEAQLQPSSSGSGSLSNNTHASSPGHSETAGIYLPRGSSFFSFTFILPATLAPTHRSKNGRLRYYCTAVAIGGGRARSNISSSPREIFVMALPQPESLASSGQTRATLINQAEGFNAPGMPAPIPLDVQFHDFHDPLGILSISLTSLSLTVGSIATLSIYHPAPPPFLNVHLIRVTLEQTAEVYNRLRRGWMRFPVEKYRLWEAGFMPFKKAEDQPIRPRRLGTVTTALADQFLMDPGTTRTWPVEAGPLRRATEWEDSIWVASADGSKGHPGNALLDRLYVNPADAAVAAASAAQEHLKQNESELTAGEGFTAESRRPDTSSSHYFVSRPSSPVHGHSGKKTRSVPTTPGSHMNTPSLLRSAQGPAQSDPRPHPNPLYATACDNPSLPYLSAISGAWVDRPVPPTSTPSTSSLPSEGPNAYRLRALLRLPSDDILHPTTLRGTRSDVHHTHEAVIEVFFSRSNVLSEEKGKEGRPKVQVFSMRKNVVIQSCVVTPDMIHLPPYGGHEREGDSGSGVGTSATGVGAGGGGSGSGEGGTGDDAAAGLPTYTDATSTPSTRPPSPHSMANVEMRASSPSIAIAGPSNPISSGTPMHAPAPTQRGRPGFLRRVTSPNVSGEGSTTNIDSGNRNADTSVAPQSHSQSHSHLRNTLSSILHPHSHSHSHHATQSHRNAASGGMSMFKRSGHSGSAAEVHMSTATAPPSRAPSRAASRESSPTRSSGRQTPPAFHSSAQLTVSPGGSHGDGSAEGSSSSANQLAKQPQQPQQPQHHHPRRNGFAFGFTPSSARRGEGEDSDVHHQAQAQAQAHAQRSGPASSNERHAHFIPAQVVGRERGRTAASSGTASPSSNTALSLSQSPSSNVALALGAGNSNPLGTGSGGSGSSSTGNLSRRASGQLGLGGGSGGELAMSASPNVGMSGAAPAPARLANALRMLQLSQAQAAGTGVVATAIGGDVGSPSSNIQANSYNPSTSVPIAGSALSNPASGTNTPGGTLVTSGPNLPPEWNLVMAPGERTSTTHSTCMCGRTTESLLRAERLLLVGVPTAPYFTPSPGPTPSLSQRSSFVAGPSGTDFSAAAAQAGDHYHLHHSQHHLLPTPDREHIHDLLSPGEALSSMHLLSTHSASPIPTPPMQRSLSFSAVPTPNSNVGADDPEGVLWSVGMRADGRLGRRPEGGGEDNAFSMRRSQSALGPSERRADHDAEKELLQRREGDLIQVGDSSSSTAFHNVVSTPEPVDQHSQQQQHPPAPAGLSVNSSSLLGLDEGRGLLEDLLEPTDEFVLARGRDPDEILRRKDELMARQGPA</sequence>
<reference evidence="2" key="2">
    <citation type="journal article" date="2019" name="IMA Fungus">
        <title>Genome sequencing and comparison of five Tilletia species to identify candidate genes for the detection of regulated species infecting wheat.</title>
        <authorList>
            <person name="Nguyen H.D.T."/>
            <person name="Sultana T."/>
            <person name="Kesanakurti P."/>
            <person name="Hambleton S."/>
        </authorList>
    </citation>
    <scope>NUCLEOTIDE SEQUENCE</scope>
    <source>
        <strain evidence="2">DAOMC 236422</strain>
    </source>
</reference>
<gene>
    <name evidence="2" type="ORF">A4X09_0g2650</name>
</gene>
<feature type="region of interest" description="Disordered" evidence="1">
    <location>
        <begin position="29"/>
        <end position="49"/>
    </location>
</feature>
<feature type="compositionally biased region" description="Polar residues" evidence="1">
    <location>
        <begin position="1352"/>
        <end position="1365"/>
    </location>
</feature>
<keyword evidence="3" id="KW-1185">Reference proteome</keyword>
<feature type="region of interest" description="Disordered" evidence="1">
    <location>
        <begin position="431"/>
        <end position="517"/>
    </location>
</feature>
<feature type="compositionally biased region" description="Low complexity" evidence="1">
    <location>
        <begin position="1019"/>
        <end position="1032"/>
    </location>
</feature>
<proteinExistence type="predicted"/>
<feature type="compositionally biased region" description="Low complexity" evidence="1">
    <location>
        <begin position="120"/>
        <end position="153"/>
    </location>
</feature>
<dbReference type="InterPro" id="IPR014752">
    <property type="entry name" value="Arrestin-like_C"/>
</dbReference>
<feature type="region of interest" description="Disordered" evidence="1">
    <location>
        <begin position="111"/>
        <end position="166"/>
    </location>
</feature>
<feature type="compositionally biased region" description="Low complexity" evidence="1">
    <location>
        <begin position="833"/>
        <end position="857"/>
    </location>
</feature>
<feature type="compositionally biased region" description="Gly residues" evidence="1">
    <location>
        <begin position="661"/>
        <end position="676"/>
    </location>
</feature>
<accession>A0A8X7NCE8</accession>
<organism evidence="2 3">
    <name type="scientific">Tilletia walkeri</name>
    <dbReference type="NCBI Taxonomy" id="117179"/>
    <lineage>
        <taxon>Eukaryota</taxon>
        <taxon>Fungi</taxon>
        <taxon>Dikarya</taxon>
        <taxon>Basidiomycota</taxon>
        <taxon>Ustilaginomycotina</taxon>
        <taxon>Exobasidiomycetes</taxon>
        <taxon>Tilletiales</taxon>
        <taxon>Tilletiaceae</taxon>
        <taxon>Tilletia</taxon>
    </lineage>
</organism>
<feature type="compositionally biased region" description="Low complexity" evidence="1">
    <location>
        <begin position="936"/>
        <end position="946"/>
    </location>
</feature>
<feature type="compositionally biased region" description="Polar residues" evidence="1">
    <location>
        <begin position="154"/>
        <end position="163"/>
    </location>
</feature>
<feature type="compositionally biased region" description="Low complexity" evidence="1">
    <location>
        <begin position="1367"/>
        <end position="1391"/>
    </location>
</feature>
<name>A0A8X7NCE8_9BASI</name>
<reference evidence="2" key="1">
    <citation type="submission" date="2016-04" db="EMBL/GenBank/DDBJ databases">
        <authorList>
            <person name="Nguyen H.D."/>
            <person name="Samba Siva P."/>
            <person name="Cullis J."/>
            <person name="Levesque C.A."/>
            <person name="Hambleton S."/>
        </authorList>
    </citation>
    <scope>NUCLEOTIDE SEQUENCE</scope>
    <source>
        <strain evidence="2">DAOMC 236422</strain>
    </source>
</reference>
<protein>
    <submittedName>
        <fullName evidence="2">Uncharacterized protein</fullName>
    </submittedName>
</protein>